<dbReference type="Proteomes" id="UP001055879">
    <property type="component" value="Linkage Group LG03"/>
</dbReference>
<evidence type="ECO:0000313" key="2">
    <source>
        <dbReference type="Proteomes" id="UP001055879"/>
    </source>
</evidence>
<name>A0ACB9DGY4_ARCLA</name>
<comment type="caution">
    <text evidence="1">The sequence shown here is derived from an EMBL/GenBank/DDBJ whole genome shotgun (WGS) entry which is preliminary data.</text>
</comment>
<gene>
    <name evidence="1" type="ORF">L6452_08194</name>
</gene>
<organism evidence="1 2">
    <name type="scientific">Arctium lappa</name>
    <name type="common">Greater burdock</name>
    <name type="synonym">Lappa major</name>
    <dbReference type="NCBI Taxonomy" id="4217"/>
    <lineage>
        <taxon>Eukaryota</taxon>
        <taxon>Viridiplantae</taxon>
        <taxon>Streptophyta</taxon>
        <taxon>Embryophyta</taxon>
        <taxon>Tracheophyta</taxon>
        <taxon>Spermatophyta</taxon>
        <taxon>Magnoliopsida</taxon>
        <taxon>eudicotyledons</taxon>
        <taxon>Gunneridae</taxon>
        <taxon>Pentapetalae</taxon>
        <taxon>asterids</taxon>
        <taxon>campanulids</taxon>
        <taxon>Asterales</taxon>
        <taxon>Asteraceae</taxon>
        <taxon>Carduoideae</taxon>
        <taxon>Cardueae</taxon>
        <taxon>Arctiinae</taxon>
        <taxon>Arctium</taxon>
    </lineage>
</organism>
<accession>A0ACB9DGY4</accession>
<sequence>MDRVLAGIIGDWFHEKVSSKLVETYVVKEKICCNRSVSEGCSIDDHRTPRNTHPNSCSHDFEAGRYCLLAVRSCRKIGRMAIEIEELVKREKRGKRRAPRLSMLVKLVQKVTPATVSEPSTVTTVTFHAS</sequence>
<reference evidence="1 2" key="2">
    <citation type="journal article" date="2022" name="Mol. Ecol. Resour.">
        <title>The genomes of chicory, endive, great burdock and yacon provide insights into Asteraceae paleo-polyploidization history and plant inulin production.</title>
        <authorList>
            <person name="Fan W."/>
            <person name="Wang S."/>
            <person name="Wang H."/>
            <person name="Wang A."/>
            <person name="Jiang F."/>
            <person name="Liu H."/>
            <person name="Zhao H."/>
            <person name="Xu D."/>
            <person name="Zhang Y."/>
        </authorList>
    </citation>
    <scope>NUCLEOTIDE SEQUENCE [LARGE SCALE GENOMIC DNA]</scope>
    <source>
        <strain evidence="2">cv. Niubang</strain>
    </source>
</reference>
<proteinExistence type="predicted"/>
<reference evidence="2" key="1">
    <citation type="journal article" date="2022" name="Mol. Ecol. Resour.">
        <title>The genomes of chicory, endive, great burdock and yacon provide insights into Asteraceae palaeo-polyploidization history and plant inulin production.</title>
        <authorList>
            <person name="Fan W."/>
            <person name="Wang S."/>
            <person name="Wang H."/>
            <person name="Wang A."/>
            <person name="Jiang F."/>
            <person name="Liu H."/>
            <person name="Zhao H."/>
            <person name="Xu D."/>
            <person name="Zhang Y."/>
        </authorList>
    </citation>
    <scope>NUCLEOTIDE SEQUENCE [LARGE SCALE GENOMIC DNA]</scope>
    <source>
        <strain evidence="2">cv. Niubang</strain>
    </source>
</reference>
<evidence type="ECO:0000313" key="1">
    <source>
        <dbReference type="EMBL" id="KAI3745785.1"/>
    </source>
</evidence>
<dbReference type="EMBL" id="CM042049">
    <property type="protein sequence ID" value="KAI3745785.1"/>
    <property type="molecule type" value="Genomic_DNA"/>
</dbReference>
<protein>
    <submittedName>
        <fullName evidence="1">Uncharacterized protein</fullName>
    </submittedName>
</protein>
<keyword evidence="2" id="KW-1185">Reference proteome</keyword>